<organism evidence="2 3">
    <name type="scientific">Sphingomonas hylomeconis</name>
    <dbReference type="NCBI Taxonomy" id="1395958"/>
    <lineage>
        <taxon>Bacteria</taxon>
        <taxon>Pseudomonadati</taxon>
        <taxon>Pseudomonadota</taxon>
        <taxon>Alphaproteobacteria</taxon>
        <taxon>Sphingomonadales</taxon>
        <taxon>Sphingomonadaceae</taxon>
        <taxon>Sphingomonas</taxon>
    </lineage>
</organism>
<dbReference type="RefSeq" id="WP_261295002.1">
    <property type="nucleotide sequence ID" value="NZ_JANQBK010000012.1"/>
</dbReference>
<proteinExistence type="predicted"/>
<evidence type="ECO:0000313" key="2">
    <source>
        <dbReference type="EMBL" id="MFC3580424.1"/>
    </source>
</evidence>
<keyword evidence="3" id="KW-1185">Reference proteome</keyword>
<feature type="chain" id="PRO_5045926924" evidence="1">
    <location>
        <begin position="27"/>
        <end position="153"/>
    </location>
</feature>
<reference evidence="3" key="1">
    <citation type="journal article" date="2019" name="Int. J. Syst. Evol. Microbiol.">
        <title>The Global Catalogue of Microorganisms (GCM) 10K type strain sequencing project: providing services to taxonomists for standard genome sequencing and annotation.</title>
        <authorList>
            <consortium name="The Broad Institute Genomics Platform"/>
            <consortium name="The Broad Institute Genome Sequencing Center for Infectious Disease"/>
            <person name="Wu L."/>
            <person name="Ma J."/>
        </authorList>
    </citation>
    <scope>NUCLEOTIDE SEQUENCE [LARGE SCALE GENOMIC DNA]</scope>
    <source>
        <strain evidence="3">KCTC 42739</strain>
    </source>
</reference>
<keyword evidence="1" id="KW-0732">Signal</keyword>
<dbReference type="Proteomes" id="UP001595713">
    <property type="component" value="Unassembled WGS sequence"/>
</dbReference>
<name>A0ABV7STV1_9SPHN</name>
<feature type="signal peptide" evidence="1">
    <location>
        <begin position="1"/>
        <end position="26"/>
    </location>
</feature>
<dbReference type="EMBL" id="JBHRXP010000004">
    <property type="protein sequence ID" value="MFC3580424.1"/>
    <property type="molecule type" value="Genomic_DNA"/>
</dbReference>
<sequence length="153" mass="16230">MFRSFATAATLGLATLAAVAPTGASAAPLATWHGRYVWEENLGRIGGSTPSEGIVAFTTYTLALGPGNGPTQCSLRGEGFQLNEQMQCTATPQGKSVIIKFYKFAVDGRGRYRMAAPLFTMTRTGSGIVTRLQALQPSSAATPHSGRLFRRSN</sequence>
<protein>
    <submittedName>
        <fullName evidence="2">DUF5991 domain-containing protein</fullName>
    </submittedName>
</protein>
<evidence type="ECO:0000256" key="1">
    <source>
        <dbReference type="SAM" id="SignalP"/>
    </source>
</evidence>
<accession>A0ABV7STV1</accession>
<comment type="caution">
    <text evidence="2">The sequence shown here is derived from an EMBL/GenBank/DDBJ whole genome shotgun (WGS) entry which is preliminary data.</text>
</comment>
<dbReference type="Pfam" id="PF19453">
    <property type="entry name" value="DUF5991"/>
    <property type="match status" value="1"/>
</dbReference>
<gene>
    <name evidence="2" type="ORF">ACFONA_09645</name>
</gene>
<dbReference type="InterPro" id="IPR046033">
    <property type="entry name" value="DUF5991"/>
</dbReference>
<evidence type="ECO:0000313" key="3">
    <source>
        <dbReference type="Proteomes" id="UP001595713"/>
    </source>
</evidence>